<dbReference type="AlphaFoldDB" id="A0A8C8Z6Y4"/>
<dbReference type="Proteomes" id="UP000694414">
    <property type="component" value="Unplaced"/>
</dbReference>
<dbReference type="InterPro" id="IPR036058">
    <property type="entry name" value="Kazal_dom_sf"/>
</dbReference>
<dbReference type="Gene3D" id="3.30.60.30">
    <property type="match status" value="1"/>
</dbReference>
<reference evidence="3" key="2">
    <citation type="submission" date="2025-09" db="UniProtKB">
        <authorList>
            <consortium name="Ensembl"/>
        </authorList>
    </citation>
    <scope>IDENTIFICATION</scope>
</reference>
<feature type="transmembrane region" description="Helical" evidence="1">
    <location>
        <begin position="50"/>
        <end position="72"/>
    </location>
</feature>
<dbReference type="PROSITE" id="PS00282">
    <property type="entry name" value="KAZAL_1"/>
    <property type="match status" value="1"/>
</dbReference>
<protein>
    <recommendedName>
        <fullName evidence="2">Kazal-like domain-containing protein</fullName>
    </recommendedName>
</protein>
<dbReference type="SMART" id="SM00280">
    <property type="entry name" value="KAZAL"/>
    <property type="match status" value="1"/>
</dbReference>
<organism evidence="3 4">
    <name type="scientific">Prolemur simus</name>
    <name type="common">Greater bamboo lemur</name>
    <name type="synonym">Hapalemur simus</name>
    <dbReference type="NCBI Taxonomy" id="1328070"/>
    <lineage>
        <taxon>Eukaryota</taxon>
        <taxon>Metazoa</taxon>
        <taxon>Chordata</taxon>
        <taxon>Craniata</taxon>
        <taxon>Vertebrata</taxon>
        <taxon>Euteleostomi</taxon>
        <taxon>Mammalia</taxon>
        <taxon>Eutheria</taxon>
        <taxon>Euarchontoglires</taxon>
        <taxon>Primates</taxon>
        <taxon>Strepsirrhini</taxon>
        <taxon>Lemuriformes</taxon>
        <taxon>Lemuridae</taxon>
        <taxon>Prolemur</taxon>
    </lineage>
</organism>
<sequence>NKRKTKRTSLILHFKKPSVPRPCTGEIQPVCATNGQTYSNECIFCNEKRFLFLFLHFNIICFSKEGLFIVIMEK</sequence>
<evidence type="ECO:0000313" key="4">
    <source>
        <dbReference type="Proteomes" id="UP000694414"/>
    </source>
</evidence>
<dbReference type="CDD" id="cd00104">
    <property type="entry name" value="KAZAL_FS"/>
    <property type="match status" value="1"/>
</dbReference>
<reference evidence="3" key="1">
    <citation type="submission" date="2025-08" db="UniProtKB">
        <authorList>
            <consortium name="Ensembl"/>
        </authorList>
    </citation>
    <scope>IDENTIFICATION</scope>
</reference>
<dbReference type="Pfam" id="PF00050">
    <property type="entry name" value="Kazal_1"/>
    <property type="match status" value="1"/>
</dbReference>
<evidence type="ECO:0000313" key="3">
    <source>
        <dbReference type="Ensembl" id="ENSPSMP00000013447.1"/>
    </source>
</evidence>
<accession>A0A8C8Z6Y4</accession>
<name>A0A8C8Z6Y4_PROSS</name>
<keyword evidence="1" id="KW-0812">Transmembrane</keyword>
<evidence type="ECO:0000259" key="2">
    <source>
        <dbReference type="PROSITE" id="PS51465"/>
    </source>
</evidence>
<evidence type="ECO:0000256" key="1">
    <source>
        <dbReference type="SAM" id="Phobius"/>
    </source>
</evidence>
<dbReference type="PROSITE" id="PS51465">
    <property type="entry name" value="KAZAL_2"/>
    <property type="match status" value="1"/>
</dbReference>
<feature type="domain" description="Kazal-like" evidence="2">
    <location>
        <begin position="13"/>
        <end position="60"/>
    </location>
</feature>
<proteinExistence type="predicted"/>
<dbReference type="SUPFAM" id="SSF100895">
    <property type="entry name" value="Kazal-type serine protease inhibitors"/>
    <property type="match status" value="1"/>
</dbReference>
<dbReference type="Ensembl" id="ENSPSMT00000015650.1">
    <property type="protein sequence ID" value="ENSPSMP00000013447.1"/>
    <property type="gene ID" value="ENSPSMG00000009663.1"/>
</dbReference>
<keyword evidence="1" id="KW-0472">Membrane</keyword>
<keyword evidence="4" id="KW-1185">Reference proteome</keyword>
<keyword evidence="1" id="KW-1133">Transmembrane helix</keyword>
<dbReference type="InterPro" id="IPR002350">
    <property type="entry name" value="Kazal_dom"/>
</dbReference>